<dbReference type="PANTHER" id="PTHR12835:SF5">
    <property type="entry name" value="BIOTIN--PROTEIN LIGASE"/>
    <property type="match status" value="1"/>
</dbReference>
<organism evidence="3 4">
    <name type="scientific">Fructilactobacillus fructivorans</name>
    <dbReference type="NCBI Taxonomy" id="1614"/>
    <lineage>
        <taxon>Bacteria</taxon>
        <taxon>Bacillati</taxon>
        <taxon>Bacillota</taxon>
        <taxon>Bacilli</taxon>
        <taxon>Lactobacillales</taxon>
        <taxon>Lactobacillaceae</taxon>
        <taxon>Fructilactobacillus</taxon>
    </lineage>
</organism>
<dbReference type="KEGG" id="lfv:LF543_01260"/>
<keyword evidence="1 3" id="KW-0436">Ligase</keyword>
<dbReference type="RefSeq" id="WP_010022541.1">
    <property type="nucleotide sequence ID" value="NZ_AZDS01000005.1"/>
</dbReference>
<reference evidence="3 4" key="1">
    <citation type="submission" date="2019-10" db="EMBL/GenBank/DDBJ databases">
        <title>Genome sequencing of Lactobacillus fructivorans.</title>
        <authorList>
            <person name="Kim K."/>
        </authorList>
    </citation>
    <scope>NUCLEOTIDE SEQUENCE [LARGE SCALE GENOMIC DNA]</scope>
    <source>
        <strain evidence="3 4">LF543</strain>
    </source>
</reference>
<evidence type="ECO:0000259" key="2">
    <source>
        <dbReference type="PROSITE" id="PS51733"/>
    </source>
</evidence>
<dbReference type="Proteomes" id="UP000327194">
    <property type="component" value="Chromosome"/>
</dbReference>
<evidence type="ECO:0000313" key="4">
    <source>
        <dbReference type="Proteomes" id="UP000327194"/>
    </source>
</evidence>
<name>A0AAE6NZH1_9LACO</name>
<dbReference type="GO" id="GO:0004077">
    <property type="term" value="F:biotin--[biotin carboxyl-carrier protein] ligase activity"/>
    <property type="evidence" value="ECO:0007669"/>
    <property type="project" value="UniProtKB-EC"/>
</dbReference>
<dbReference type="GO" id="GO:0009249">
    <property type="term" value="P:protein lipoylation"/>
    <property type="evidence" value="ECO:0007669"/>
    <property type="project" value="UniProtKB-ARBA"/>
</dbReference>
<dbReference type="PANTHER" id="PTHR12835">
    <property type="entry name" value="BIOTIN PROTEIN LIGASE"/>
    <property type="match status" value="1"/>
</dbReference>
<dbReference type="Gene3D" id="3.30.930.10">
    <property type="entry name" value="Bira Bifunctional Protein, Domain 2"/>
    <property type="match status" value="1"/>
</dbReference>
<accession>A0AAE6NZH1</accession>
<dbReference type="InterPro" id="IPR004143">
    <property type="entry name" value="BPL_LPL_catalytic"/>
</dbReference>
<dbReference type="NCBIfam" id="TIGR00121">
    <property type="entry name" value="birA_ligase"/>
    <property type="match status" value="1"/>
</dbReference>
<feature type="domain" description="BPL/LPL catalytic" evidence="2">
    <location>
        <begin position="8"/>
        <end position="192"/>
    </location>
</feature>
<dbReference type="InterPro" id="IPR045864">
    <property type="entry name" value="aa-tRNA-synth_II/BPL/LPL"/>
</dbReference>
<proteinExistence type="predicted"/>
<dbReference type="CDD" id="cd16442">
    <property type="entry name" value="BPL"/>
    <property type="match status" value="1"/>
</dbReference>
<dbReference type="EMBL" id="CP045562">
    <property type="protein sequence ID" value="QFX92286.1"/>
    <property type="molecule type" value="Genomic_DNA"/>
</dbReference>
<dbReference type="PROSITE" id="PS51733">
    <property type="entry name" value="BPL_LPL_CATALYTIC"/>
    <property type="match status" value="1"/>
</dbReference>
<sequence length="260" mass="29443">MNDKLNARVIHSLINFPIDQIEVYDQLPSTNEEAQTEVWQRPGMIIANEQTKGKGQNGHHFYSPANNGVYFTVIFPAKTEFVQNPGILTLGIGVAVTQAINQVYGIDSQLKWVNDIYFDDSKVGGILTEIQSNENNQPENFIMGIGLDIGIMPFSRNEDQMVGSLNVIPPLQRNQVIASIYDHLYAIYYKWTADQIILEYVKHLMWLNDWVSLINQGREMSGQLVGINDEGHLLLKTSDDQMMNLDPNETQNIRKKESGS</sequence>
<protein>
    <submittedName>
        <fullName evidence="3">Biotin--[acetyl-CoA-carboxylase] ligase</fullName>
        <ecNumber evidence="3">6.3.4.15</ecNumber>
    </submittedName>
</protein>
<dbReference type="SUPFAM" id="SSF55681">
    <property type="entry name" value="Class II aaRS and biotin synthetases"/>
    <property type="match status" value="1"/>
</dbReference>
<dbReference type="GO" id="GO:0005737">
    <property type="term" value="C:cytoplasm"/>
    <property type="evidence" value="ECO:0007669"/>
    <property type="project" value="TreeGrafter"/>
</dbReference>
<dbReference type="GO" id="GO:0016740">
    <property type="term" value="F:transferase activity"/>
    <property type="evidence" value="ECO:0007669"/>
    <property type="project" value="UniProtKB-ARBA"/>
</dbReference>
<evidence type="ECO:0000313" key="3">
    <source>
        <dbReference type="EMBL" id="QFX92286.1"/>
    </source>
</evidence>
<dbReference type="InterPro" id="IPR004408">
    <property type="entry name" value="Biotin_CoA_COase_ligase"/>
</dbReference>
<evidence type="ECO:0000256" key="1">
    <source>
        <dbReference type="ARBA" id="ARBA00022598"/>
    </source>
</evidence>
<dbReference type="AlphaFoldDB" id="A0AAE6NZH1"/>
<gene>
    <name evidence="3" type="ORF">LF543_01260</name>
</gene>
<dbReference type="EC" id="6.3.4.15" evidence="3"/>
<dbReference type="Pfam" id="PF03099">
    <property type="entry name" value="BPL_LplA_LipB"/>
    <property type="match status" value="1"/>
</dbReference>